<comment type="caution">
    <text evidence="3">The sequence shown here is derived from an EMBL/GenBank/DDBJ whole genome shotgun (WGS) entry which is preliminary data.</text>
</comment>
<dbReference type="InterPro" id="IPR008969">
    <property type="entry name" value="CarboxyPept-like_regulatory"/>
</dbReference>
<name>A0ABS1BKV9_9SPHI</name>
<dbReference type="Gene3D" id="2.60.40.1120">
    <property type="entry name" value="Carboxypeptidase-like, regulatory domain"/>
    <property type="match status" value="1"/>
</dbReference>
<keyword evidence="3" id="KW-0675">Receptor</keyword>
<keyword evidence="4" id="KW-1185">Reference proteome</keyword>
<dbReference type="PROSITE" id="PS00018">
    <property type="entry name" value="EF_HAND_1"/>
    <property type="match status" value="1"/>
</dbReference>
<dbReference type="InterPro" id="IPR018247">
    <property type="entry name" value="EF_Hand_1_Ca_BS"/>
</dbReference>
<dbReference type="InterPro" id="IPR023997">
    <property type="entry name" value="TonB-dep_OMP_SusC/RagA_CS"/>
</dbReference>
<feature type="domain" description="TonB-dependent receptor plug" evidence="2">
    <location>
        <begin position="159"/>
        <end position="266"/>
    </location>
</feature>
<dbReference type="InterPro" id="IPR012910">
    <property type="entry name" value="Plug_dom"/>
</dbReference>
<keyword evidence="1" id="KW-0813">Transport</keyword>
<dbReference type="Pfam" id="PF07715">
    <property type="entry name" value="Plug"/>
    <property type="match status" value="1"/>
</dbReference>
<evidence type="ECO:0000313" key="4">
    <source>
        <dbReference type="Proteomes" id="UP000660024"/>
    </source>
</evidence>
<dbReference type="NCBIfam" id="TIGR04057">
    <property type="entry name" value="SusC_RagA_signa"/>
    <property type="match status" value="1"/>
</dbReference>
<keyword evidence="1" id="KW-0998">Cell outer membrane</keyword>
<dbReference type="InterPro" id="IPR023996">
    <property type="entry name" value="TonB-dep_OMP_SusC/RagA"/>
</dbReference>
<sequence length="1094" mass="122147">MIKHVRCSVWFKSGLSVLLILLVFSNLAIGSERVMINHTHALLFTYVKENTRPSWRHFLNEAIPQNQFTVSGIVTDETGDPLIGVSVSAIGAKAETQTDLNGKYALEVPSGVKTLRFSYIGFQTQDVLLNDRKIINVQLMSADNQLNDVVVVGYGTQKKESVVGAISQIQGDILNKVGGVSTISESLQGLIPGLTAVNSNGKPGADASSLFIRGIATTNGSGSPYILVDGVERDLNQIDPNEIQSISILKDASATAIYGTRGANGVILVTTKRGTKGKPEFSFTSNFGFKTPTVNLKYADYIISQKLYNEAALNDGLYGNLIPESIINAWEQNINQAGPNNPYFPQINWWDEMIKKVGYQKNYNLNASGGSDFMKYFVSVGYLNDGDIYNTHPNPNFDPSFKLQRYNWRSNFDFNVTKTTTFSVDFSGNFRYRNQPAYRIDGGGENGYGQAEFFQKLYLAPRNLFPLTYPDGTIGESGAGNNNIYVALNDGGQRVYKYFQGYYDAQLNQKLDFITKGLSANGKISYTSGSAYQNSITDNIAGSDADLNVIRYYRQYDLTRPQIASDGSVSYPLINEIRYPNATVQDQPLSASGDQIYGYLRNLYYELSLNYSRKFGDHEVSALALFNRRAEISQGNTNQLGIGLFGEDFAGRITYGYKSRYLLEFDNAYTGSSKFAVGKKFGYFPSGAVGWIISEEPYFKRLLGKNVLDYLKVRYNYGLTGSDDVPSNLFLQSYGSGGNVRFGDTGVNMYGPLYREGPTANPDNTWERSIKQDLGIDFEFFNKLKGTVDLFKEDRNDILLRLNTVPTSFGNSAPFANVGRTKNHGFELGLNYNDKIADKINYAIRLNYNWSENRIVNKDDPRNQEDYLKAAGKSIGYQTKYIQGGYYNSLDDIFNTANSTSLGVSQDRLIPGDFLFYDYNGDGVINALDMVPMAYTSLPLQNYSLGLSLSYKNWGFNALLYATLNNYKNIDGQFLWDFNNGFVNGQPNITGRWTPSNMNAEKPALHISNTAHDQISSTYSYLSASYIRLKNAEISYRLQSTKLKNFGVKSLQFYANGNNLITFTKLDNRIDPETQGSKVYPIVRRFNLGLRANF</sequence>
<protein>
    <submittedName>
        <fullName evidence="3">TonB-dependent receptor</fullName>
    </submittedName>
</protein>
<dbReference type="PROSITE" id="PS52016">
    <property type="entry name" value="TONB_DEPENDENT_REC_3"/>
    <property type="match status" value="1"/>
</dbReference>
<evidence type="ECO:0000256" key="1">
    <source>
        <dbReference type="PROSITE-ProRule" id="PRU01360"/>
    </source>
</evidence>
<evidence type="ECO:0000313" key="3">
    <source>
        <dbReference type="EMBL" id="MBK0382854.1"/>
    </source>
</evidence>
<proteinExistence type="inferred from homology"/>
<dbReference type="Pfam" id="PF13715">
    <property type="entry name" value="CarbopepD_reg_2"/>
    <property type="match status" value="1"/>
</dbReference>
<reference evidence="3 4" key="1">
    <citation type="submission" date="2020-12" db="EMBL/GenBank/DDBJ databases">
        <title>Bacterial novel species Pedobacter sp. SD-b isolated from soil.</title>
        <authorList>
            <person name="Jung H.-Y."/>
        </authorList>
    </citation>
    <scope>NUCLEOTIDE SEQUENCE [LARGE SCALE GENOMIC DNA]</scope>
    <source>
        <strain evidence="3 4">SD-b</strain>
    </source>
</reference>
<dbReference type="SUPFAM" id="SSF56935">
    <property type="entry name" value="Porins"/>
    <property type="match status" value="1"/>
</dbReference>
<gene>
    <name evidence="3" type="ORF">I5M32_07765</name>
</gene>
<dbReference type="InterPro" id="IPR039426">
    <property type="entry name" value="TonB-dep_rcpt-like"/>
</dbReference>
<dbReference type="RefSeq" id="WP_200585635.1">
    <property type="nucleotide sequence ID" value="NZ_JAEHFY010000009.1"/>
</dbReference>
<dbReference type="EMBL" id="JAEHFY010000009">
    <property type="protein sequence ID" value="MBK0382854.1"/>
    <property type="molecule type" value="Genomic_DNA"/>
</dbReference>
<keyword evidence="1" id="KW-1134">Transmembrane beta strand</keyword>
<accession>A0ABS1BKV9</accession>
<organism evidence="3 4">
    <name type="scientific">Pedobacter segetis</name>
    <dbReference type="NCBI Taxonomy" id="2793069"/>
    <lineage>
        <taxon>Bacteria</taxon>
        <taxon>Pseudomonadati</taxon>
        <taxon>Bacteroidota</taxon>
        <taxon>Sphingobacteriia</taxon>
        <taxon>Sphingobacteriales</taxon>
        <taxon>Sphingobacteriaceae</taxon>
        <taxon>Pedobacter</taxon>
    </lineage>
</organism>
<comment type="similarity">
    <text evidence="1">Belongs to the TonB-dependent receptor family.</text>
</comment>
<evidence type="ECO:0000259" key="2">
    <source>
        <dbReference type="Pfam" id="PF07715"/>
    </source>
</evidence>
<dbReference type="Gene3D" id="2.170.130.10">
    <property type="entry name" value="TonB-dependent receptor, plug domain"/>
    <property type="match status" value="1"/>
</dbReference>
<comment type="subcellular location">
    <subcellularLocation>
        <location evidence="1">Cell outer membrane</location>
        <topology evidence="1">Multi-pass membrane protein</topology>
    </subcellularLocation>
</comment>
<dbReference type="SUPFAM" id="SSF49464">
    <property type="entry name" value="Carboxypeptidase regulatory domain-like"/>
    <property type="match status" value="1"/>
</dbReference>
<dbReference type="Proteomes" id="UP000660024">
    <property type="component" value="Unassembled WGS sequence"/>
</dbReference>
<dbReference type="InterPro" id="IPR037066">
    <property type="entry name" value="Plug_dom_sf"/>
</dbReference>
<dbReference type="NCBIfam" id="TIGR04056">
    <property type="entry name" value="OMP_RagA_SusC"/>
    <property type="match status" value="1"/>
</dbReference>
<keyword evidence="1" id="KW-0812">Transmembrane</keyword>
<keyword evidence="1" id="KW-0472">Membrane</keyword>